<sequence>MHLSKFDRINGVLDEEQVENWVAEYFHSLLNIFNAFFCKLEVEEAVSRMSAIPFEKLVLEQLAEEDEEVQELARCEIRQLAEIELEFMRAYL</sequence>
<dbReference type="RefSeq" id="WP_011641645.1">
    <property type="nucleotide sequence ID" value="NC_008346.1"/>
</dbReference>
<dbReference type="EMBL" id="CP000448">
    <property type="protein sequence ID" value="ABI69561.1"/>
    <property type="molecule type" value="Genomic_DNA"/>
</dbReference>
<reference evidence="2" key="1">
    <citation type="journal article" date="2010" name="Environ. Microbiol.">
        <title>The genome of Syntrophomonas wolfei: new insights into syntrophic metabolism and biohydrogen production.</title>
        <authorList>
            <person name="Sieber J.R."/>
            <person name="Sims D.R."/>
            <person name="Han C."/>
            <person name="Kim E."/>
            <person name="Lykidis A."/>
            <person name="Lapidus A.L."/>
            <person name="McDonnald E."/>
            <person name="Rohlin L."/>
            <person name="Culley D.E."/>
            <person name="Gunsalus R."/>
            <person name="McInerney M.J."/>
        </authorList>
    </citation>
    <scope>NUCLEOTIDE SEQUENCE [LARGE SCALE GENOMIC DNA]</scope>
    <source>
        <strain evidence="2">DSM 2245B / Goettingen</strain>
    </source>
</reference>
<dbReference type="OrthoDB" id="2083581at2"/>
<keyword evidence="2" id="KW-1185">Reference proteome</keyword>
<dbReference type="eggNOG" id="COG0165">
    <property type="taxonomic scope" value="Bacteria"/>
</dbReference>
<dbReference type="AlphaFoldDB" id="Q0AUP3"/>
<proteinExistence type="predicted"/>
<evidence type="ECO:0000313" key="2">
    <source>
        <dbReference type="Proteomes" id="UP000001968"/>
    </source>
</evidence>
<dbReference type="Proteomes" id="UP000001968">
    <property type="component" value="Chromosome"/>
</dbReference>
<organism evidence="1 2">
    <name type="scientific">Syntrophomonas wolfei subsp. wolfei (strain DSM 2245B / Goettingen)</name>
    <dbReference type="NCBI Taxonomy" id="335541"/>
    <lineage>
        <taxon>Bacteria</taxon>
        <taxon>Bacillati</taxon>
        <taxon>Bacillota</taxon>
        <taxon>Clostridia</taxon>
        <taxon>Eubacteriales</taxon>
        <taxon>Syntrophomonadaceae</taxon>
        <taxon>Syntrophomonas</taxon>
    </lineage>
</organism>
<accession>Q0AUP3</accession>
<dbReference type="STRING" id="335541.Swol_2270"/>
<evidence type="ECO:0000313" key="1">
    <source>
        <dbReference type="EMBL" id="ABI69561.1"/>
    </source>
</evidence>
<dbReference type="KEGG" id="swo:Swol_2270"/>
<name>Q0AUP3_SYNWW</name>
<dbReference type="HOGENOM" id="CLU_2412163_0_0_9"/>
<gene>
    <name evidence="1" type="ordered locus">Swol_2270</name>
</gene>
<protein>
    <submittedName>
        <fullName evidence="1">Uncharacterized protein</fullName>
    </submittedName>
</protein>